<evidence type="ECO:0000313" key="3">
    <source>
        <dbReference type="EMBL" id="EME39061.1"/>
    </source>
</evidence>
<protein>
    <recommendedName>
        <fullName evidence="2">MaoC-like domain-containing protein</fullName>
    </recommendedName>
</protein>
<keyword evidence="1" id="KW-1133">Transmembrane helix</keyword>
<evidence type="ECO:0000313" key="4">
    <source>
        <dbReference type="Proteomes" id="UP000016933"/>
    </source>
</evidence>
<keyword evidence="1" id="KW-0472">Membrane</keyword>
<keyword evidence="1" id="KW-0812">Transmembrane</keyword>
<dbReference type="AlphaFoldDB" id="M2YJF5"/>
<sequence>MVPQTWSPTFWILFNVLGLTALAFWALVSFLDGAALRRYDRGVTRLILPTSPQRLITKDVYRLAFAALLKHLLAFTAWTTPLKAERQGFRLPRIEIDGQLNITAEDVHAFKNAAPSRNDNEGDPNTINPFFLVALTVPLTIQILASNSCPIKPLGAVNTRNVFKIHDPALCRDARALQSRKYDYKAAFGGAENPGHRRKRGIEFCITIDISLDGRPVLSQDLWYLQFLPKGFEPRFVAETAAVKVESSIVDDVRQSKGQILDLDMNAPKRWATCCKDYNPIHVSKMAARLFGFRSVIAHGNHVAALAFQQLAVPDLSAGGNARHVARKLCWESELPFTIDVSFSRPLLLPARTNVHWSEINGGSSGANFSVLARDKLCISGSIHALSEES</sequence>
<dbReference type="Proteomes" id="UP000016933">
    <property type="component" value="Unassembled WGS sequence"/>
</dbReference>
<organism evidence="3 4">
    <name type="scientific">Dothistroma septosporum (strain NZE10 / CBS 128990)</name>
    <name type="common">Red band needle blight fungus</name>
    <name type="synonym">Mycosphaerella pini</name>
    <dbReference type="NCBI Taxonomy" id="675120"/>
    <lineage>
        <taxon>Eukaryota</taxon>
        <taxon>Fungi</taxon>
        <taxon>Dikarya</taxon>
        <taxon>Ascomycota</taxon>
        <taxon>Pezizomycotina</taxon>
        <taxon>Dothideomycetes</taxon>
        <taxon>Dothideomycetidae</taxon>
        <taxon>Mycosphaerellales</taxon>
        <taxon>Mycosphaerellaceae</taxon>
        <taxon>Dothistroma</taxon>
    </lineage>
</organism>
<dbReference type="STRING" id="675120.M2YJF5"/>
<name>M2YJF5_DOTSN</name>
<dbReference type="Gene3D" id="3.10.129.10">
    <property type="entry name" value="Hotdog Thioesterase"/>
    <property type="match status" value="1"/>
</dbReference>
<keyword evidence="4" id="KW-1185">Reference proteome</keyword>
<feature type="domain" description="MaoC-like" evidence="2">
    <location>
        <begin position="270"/>
        <end position="309"/>
    </location>
</feature>
<evidence type="ECO:0000256" key="1">
    <source>
        <dbReference type="SAM" id="Phobius"/>
    </source>
</evidence>
<reference evidence="4" key="1">
    <citation type="journal article" date="2012" name="PLoS Genet.">
        <title>The genomes of the fungal plant pathogens Cladosporium fulvum and Dothistroma septosporum reveal adaptation to different hosts and lifestyles but also signatures of common ancestry.</title>
        <authorList>
            <person name="de Wit P.J.G.M."/>
            <person name="van der Burgt A."/>
            <person name="Oekmen B."/>
            <person name="Stergiopoulos I."/>
            <person name="Abd-Elsalam K.A."/>
            <person name="Aerts A.L."/>
            <person name="Bahkali A.H."/>
            <person name="Beenen H.G."/>
            <person name="Chettri P."/>
            <person name="Cox M.P."/>
            <person name="Datema E."/>
            <person name="de Vries R.P."/>
            <person name="Dhillon B."/>
            <person name="Ganley A.R."/>
            <person name="Griffiths S.A."/>
            <person name="Guo Y."/>
            <person name="Hamelin R.C."/>
            <person name="Henrissat B."/>
            <person name="Kabir M.S."/>
            <person name="Jashni M.K."/>
            <person name="Kema G."/>
            <person name="Klaubauf S."/>
            <person name="Lapidus A."/>
            <person name="Levasseur A."/>
            <person name="Lindquist E."/>
            <person name="Mehrabi R."/>
            <person name="Ohm R.A."/>
            <person name="Owen T.J."/>
            <person name="Salamov A."/>
            <person name="Schwelm A."/>
            <person name="Schijlen E."/>
            <person name="Sun H."/>
            <person name="van den Burg H.A."/>
            <person name="van Ham R.C.H.J."/>
            <person name="Zhang S."/>
            <person name="Goodwin S.B."/>
            <person name="Grigoriev I.V."/>
            <person name="Collemare J."/>
            <person name="Bradshaw R.E."/>
        </authorList>
    </citation>
    <scope>NUCLEOTIDE SEQUENCE [LARGE SCALE GENOMIC DNA]</scope>
    <source>
        <strain evidence="4">NZE10 / CBS 128990</strain>
    </source>
</reference>
<dbReference type="HOGENOM" id="CLU_060990_0_0_1"/>
<dbReference type="EMBL" id="KB446546">
    <property type="protein sequence ID" value="EME39061.1"/>
    <property type="molecule type" value="Genomic_DNA"/>
</dbReference>
<accession>M2YJF5</accession>
<dbReference type="OMA" id="CKDYNPI"/>
<evidence type="ECO:0000259" key="2">
    <source>
        <dbReference type="Pfam" id="PF01575"/>
    </source>
</evidence>
<dbReference type="InterPro" id="IPR029069">
    <property type="entry name" value="HotDog_dom_sf"/>
</dbReference>
<dbReference type="InterPro" id="IPR002539">
    <property type="entry name" value="MaoC-like_dom"/>
</dbReference>
<dbReference type="Pfam" id="PF01575">
    <property type="entry name" value="MaoC_dehydratas"/>
    <property type="match status" value="1"/>
</dbReference>
<feature type="transmembrane region" description="Helical" evidence="1">
    <location>
        <begin position="60"/>
        <end position="78"/>
    </location>
</feature>
<dbReference type="eggNOG" id="ENOG502S1FH">
    <property type="taxonomic scope" value="Eukaryota"/>
</dbReference>
<feature type="transmembrane region" description="Helical" evidence="1">
    <location>
        <begin position="12"/>
        <end position="31"/>
    </location>
</feature>
<proteinExistence type="predicted"/>
<dbReference type="OrthoDB" id="533830at2759"/>
<dbReference type="SUPFAM" id="SSF54637">
    <property type="entry name" value="Thioesterase/thiol ester dehydrase-isomerase"/>
    <property type="match status" value="1"/>
</dbReference>
<reference evidence="3 4" key="2">
    <citation type="journal article" date="2012" name="PLoS Pathog.">
        <title>Diverse lifestyles and strategies of plant pathogenesis encoded in the genomes of eighteen Dothideomycetes fungi.</title>
        <authorList>
            <person name="Ohm R.A."/>
            <person name="Feau N."/>
            <person name="Henrissat B."/>
            <person name="Schoch C.L."/>
            <person name="Horwitz B.A."/>
            <person name="Barry K.W."/>
            <person name="Condon B.J."/>
            <person name="Copeland A.C."/>
            <person name="Dhillon B."/>
            <person name="Glaser F."/>
            <person name="Hesse C.N."/>
            <person name="Kosti I."/>
            <person name="LaButti K."/>
            <person name="Lindquist E.A."/>
            <person name="Lucas S."/>
            <person name="Salamov A.A."/>
            <person name="Bradshaw R.E."/>
            <person name="Ciuffetti L."/>
            <person name="Hamelin R.C."/>
            <person name="Kema G.H.J."/>
            <person name="Lawrence C."/>
            <person name="Scott J.A."/>
            <person name="Spatafora J.W."/>
            <person name="Turgeon B.G."/>
            <person name="de Wit P.J.G.M."/>
            <person name="Zhong S."/>
            <person name="Goodwin S.B."/>
            <person name="Grigoriev I.V."/>
        </authorList>
    </citation>
    <scope>NUCLEOTIDE SEQUENCE [LARGE SCALE GENOMIC DNA]</scope>
    <source>
        <strain evidence="4">NZE10 / CBS 128990</strain>
    </source>
</reference>
<dbReference type="PANTHER" id="PTHR43841:SF1">
    <property type="entry name" value="3-HYDROXYACYL-THIOESTER DEHYDRATASE X"/>
    <property type="match status" value="1"/>
</dbReference>
<gene>
    <name evidence="3" type="ORF">DOTSEDRAFT_57337</name>
</gene>
<dbReference type="PANTHER" id="PTHR43841">
    <property type="entry name" value="3-HYDROXYACYL-THIOESTER DEHYDRATASE HTDX-RELATED"/>
    <property type="match status" value="1"/>
</dbReference>
<dbReference type="CDD" id="cd03441">
    <property type="entry name" value="R_hydratase_like"/>
    <property type="match status" value="1"/>
</dbReference>